<dbReference type="EMBL" id="JAZHPZ010000004">
    <property type="protein sequence ID" value="MEF2966341.1"/>
    <property type="molecule type" value="Genomic_DNA"/>
</dbReference>
<evidence type="ECO:0000256" key="7">
    <source>
        <dbReference type="ARBA" id="ARBA00023008"/>
    </source>
</evidence>
<evidence type="ECO:0000256" key="5">
    <source>
        <dbReference type="ARBA" id="ARBA00022729"/>
    </source>
</evidence>
<dbReference type="InterPro" id="IPR008457">
    <property type="entry name" value="Cu-R_CopD_dom"/>
</dbReference>
<evidence type="ECO:0000313" key="12">
    <source>
        <dbReference type="EMBL" id="MEF2966341.1"/>
    </source>
</evidence>
<feature type="transmembrane region" description="Helical" evidence="9">
    <location>
        <begin position="246"/>
        <end position="264"/>
    </location>
</feature>
<sequence>MLRKNRKIYLIFVFVVFCALLLFPPTKQASAHAYIVASSPAADEVLDKAPSSLFIQFNEAVEPAFFSLSVLGPAGERADLGDAAIDPGHPDKLVAGLKPDLPEGAYTVKWKVVSSDGHPVTGTLLFQIGASGGSPDVQPGSSVEPAAAPGADLLLVRWLWYAGMTLFSGVLILHLILLPRSSRSGDSGLPSRSKWAILLGLALTVAAVLGSLPQQTADNAGTTWAQAWNGELLRETLQHTGFGTVWKAQVLLLLLLAAATAVILKRPGANQAEPGFGKIHRYAAAAALAVGQGLFLSKAFIGHAAAAEVKSLAIAADYVHLSASALWLGGLLAVIFLLPAAAGTDPETGGRPKAYWEAIRRFSLLAAGSVTLLLISGIYGALVHIPSFDALFHTGYGIVLLCKIALFLCMLGLGVSGFIHGRRRSRPLGRGAWTEFILGLVVLALAALLANLPTAPSSGPEPGRMEAEVQGYRITLDVSPNTVGKNLFSLGVVNQDGTPAANIEQVTLSLTSNEMDMGVIEVILPGGGGKPEAEGLITMGGEWNVHVHILLESLDSLDHDFTLEVGNSS</sequence>
<feature type="transmembrane region" description="Helical" evidence="9">
    <location>
        <begin position="431"/>
        <end position="452"/>
    </location>
</feature>
<comment type="subcellular location">
    <subcellularLocation>
        <location evidence="1">Cell membrane</location>
        <topology evidence="1">Multi-pass membrane protein</topology>
    </subcellularLocation>
</comment>
<comment type="caution">
    <text evidence="12">The sequence shown here is derived from an EMBL/GenBank/DDBJ whole genome shotgun (WGS) entry which is preliminary data.</text>
</comment>
<proteinExistence type="predicted"/>
<evidence type="ECO:0000256" key="2">
    <source>
        <dbReference type="ARBA" id="ARBA00022475"/>
    </source>
</evidence>
<keyword evidence="5" id="KW-0732">Signal</keyword>
<feature type="transmembrane region" description="Helical" evidence="9">
    <location>
        <begin position="195"/>
        <end position="212"/>
    </location>
</feature>
<dbReference type="RefSeq" id="WP_331846557.1">
    <property type="nucleotide sequence ID" value="NZ_JAZHPZ010000004.1"/>
</dbReference>
<feature type="domain" description="CopC" evidence="10">
    <location>
        <begin position="32"/>
        <end position="128"/>
    </location>
</feature>
<evidence type="ECO:0000256" key="9">
    <source>
        <dbReference type="SAM" id="Phobius"/>
    </source>
</evidence>
<evidence type="ECO:0000256" key="4">
    <source>
        <dbReference type="ARBA" id="ARBA00022723"/>
    </source>
</evidence>
<evidence type="ECO:0000259" key="10">
    <source>
        <dbReference type="Pfam" id="PF04234"/>
    </source>
</evidence>
<dbReference type="InterPro" id="IPR032694">
    <property type="entry name" value="CopC/D"/>
</dbReference>
<reference evidence="12 13" key="1">
    <citation type="submission" date="2024-02" db="EMBL/GenBank/DDBJ databases">
        <title>A nitrogen-fixing paenibacillus bacterium.</title>
        <authorList>
            <person name="Zhang W.L."/>
            <person name="Chen S.F."/>
        </authorList>
    </citation>
    <scope>NUCLEOTIDE SEQUENCE [LARGE SCALE GENOMIC DNA]</scope>
    <source>
        <strain evidence="12 13">M1</strain>
    </source>
</reference>
<feature type="transmembrane region" description="Helical" evidence="9">
    <location>
        <begin position="318"/>
        <end position="341"/>
    </location>
</feature>
<keyword evidence="7" id="KW-0186">Copper</keyword>
<dbReference type="PANTHER" id="PTHR34820:SF4">
    <property type="entry name" value="INNER MEMBRANE PROTEIN YEBZ"/>
    <property type="match status" value="1"/>
</dbReference>
<keyword evidence="8 9" id="KW-0472">Membrane</keyword>
<dbReference type="InterPro" id="IPR014755">
    <property type="entry name" value="Cu-Rt/internalin_Ig-like"/>
</dbReference>
<organism evidence="12 13">
    <name type="scientific">Paenibacillus haidiansis</name>
    <dbReference type="NCBI Taxonomy" id="1574488"/>
    <lineage>
        <taxon>Bacteria</taxon>
        <taxon>Bacillati</taxon>
        <taxon>Bacillota</taxon>
        <taxon>Bacilli</taxon>
        <taxon>Bacillales</taxon>
        <taxon>Paenibacillaceae</taxon>
        <taxon>Paenibacillus</taxon>
    </lineage>
</organism>
<dbReference type="Proteomes" id="UP001306950">
    <property type="component" value="Unassembled WGS sequence"/>
</dbReference>
<evidence type="ECO:0000313" key="13">
    <source>
        <dbReference type="Proteomes" id="UP001306950"/>
    </source>
</evidence>
<keyword evidence="6 9" id="KW-1133">Transmembrane helix</keyword>
<keyword evidence="3 9" id="KW-0812">Transmembrane</keyword>
<feature type="transmembrane region" description="Helical" evidence="9">
    <location>
        <begin position="394"/>
        <end position="419"/>
    </location>
</feature>
<dbReference type="Pfam" id="PF04234">
    <property type="entry name" value="CopC"/>
    <property type="match status" value="1"/>
</dbReference>
<evidence type="ECO:0000256" key="8">
    <source>
        <dbReference type="ARBA" id="ARBA00023136"/>
    </source>
</evidence>
<evidence type="ECO:0000256" key="1">
    <source>
        <dbReference type="ARBA" id="ARBA00004651"/>
    </source>
</evidence>
<evidence type="ECO:0000256" key="6">
    <source>
        <dbReference type="ARBA" id="ARBA00022989"/>
    </source>
</evidence>
<keyword evidence="4" id="KW-0479">Metal-binding</keyword>
<gene>
    <name evidence="12" type="ORF">V3851_10905</name>
</gene>
<keyword evidence="13" id="KW-1185">Reference proteome</keyword>
<accession>A0ABU7VRI5</accession>
<dbReference type="PANTHER" id="PTHR34820">
    <property type="entry name" value="INNER MEMBRANE PROTEIN YEBZ"/>
    <property type="match status" value="1"/>
</dbReference>
<feature type="transmembrane region" description="Helical" evidence="9">
    <location>
        <begin position="285"/>
        <end position="306"/>
    </location>
</feature>
<dbReference type="Gene3D" id="2.60.40.1220">
    <property type="match status" value="1"/>
</dbReference>
<keyword evidence="2" id="KW-1003">Cell membrane</keyword>
<dbReference type="Pfam" id="PF05425">
    <property type="entry name" value="CopD"/>
    <property type="match status" value="1"/>
</dbReference>
<feature type="transmembrane region" description="Helical" evidence="9">
    <location>
        <begin position="362"/>
        <end position="382"/>
    </location>
</feature>
<dbReference type="InterPro" id="IPR007348">
    <property type="entry name" value="CopC_dom"/>
</dbReference>
<evidence type="ECO:0000256" key="3">
    <source>
        <dbReference type="ARBA" id="ARBA00022692"/>
    </source>
</evidence>
<dbReference type="SUPFAM" id="SSF81296">
    <property type="entry name" value="E set domains"/>
    <property type="match status" value="1"/>
</dbReference>
<dbReference type="InterPro" id="IPR014756">
    <property type="entry name" value="Ig_E-set"/>
</dbReference>
<evidence type="ECO:0000259" key="11">
    <source>
        <dbReference type="Pfam" id="PF05425"/>
    </source>
</evidence>
<protein>
    <submittedName>
        <fullName evidence="12">Copper resistance protein CopC</fullName>
    </submittedName>
</protein>
<feature type="transmembrane region" description="Helical" evidence="9">
    <location>
        <begin position="158"/>
        <end position="179"/>
    </location>
</feature>
<name>A0ABU7VRI5_9BACL</name>
<feature type="domain" description="Copper resistance protein D" evidence="11">
    <location>
        <begin position="357"/>
        <end position="449"/>
    </location>
</feature>